<evidence type="ECO:0008006" key="3">
    <source>
        <dbReference type="Google" id="ProtNLM"/>
    </source>
</evidence>
<organism evidence="1 2">
    <name type="scientific">Massilia niabensis</name>
    <dbReference type="NCBI Taxonomy" id="544910"/>
    <lineage>
        <taxon>Bacteria</taxon>
        <taxon>Pseudomonadati</taxon>
        <taxon>Pseudomonadota</taxon>
        <taxon>Betaproteobacteria</taxon>
        <taxon>Burkholderiales</taxon>
        <taxon>Oxalobacteraceae</taxon>
        <taxon>Telluria group</taxon>
        <taxon>Massilia</taxon>
    </lineage>
</organism>
<gene>
    <name evidence="1" type="ORF">ACFPN5_01510</name>
</gene>
<reference evidence="2" key="1">
    <citation type="journal article" date="2019" name="Int. J. Syst. Evol. Microbiol.">
        <title>The Global Catalogue of Microorganisms (GCM) 10K type strain sequencing project: providing services to taxonomists for standard genome sequencing and annotation.</title>
        <authorList>
            <consortium name="The Broad Institute Genomics Platform"/>
            <consortium name="The Broad Institute Genome Sequencing Center for Infectious Disease"/>
            <person name="Wu L."/>
            <person name="Ma J."/>
        </authorList>
    </citation>
    <scope>NUCLEOTIDE SEQUENCE [LARGE SCALE GENOMIC DNA]</scope>
    <source>
        <strain evidence="2">KACC 12649</strain>
    </source>
</reference>
<sequence length="178" mass="19607">MSVDSWQSVYREKLLEHLLIGELLKYAWLHHDASLEVSQPAIDRSGHDIVLEANGITRHVQLKTSSTIARTMRQNVHLGLGQKPSGCVVWMRFDPEKMTLGPFLFFGSEPGIALPPLDGFKVAMHTKGDAQGVKKPRPGLRVVPVSKFTEVDIIPGLYAALFGVPENDKAPGMQGLLD</sequence>
<name>A0ABW0L0H9_9BURK</name>
<proteinExistence type="predicted"/>
<evidence type="ECO:0000313" key="2">
    <source>
        <dbReference type="Proteomes" id="UP001596050"/>
    </source>
</evidence>
<comment type="caution">
    <text evidence="1">The sequence shown here is derived from an EMBL/GenBank/DDBJ whole genome shotgun (WGS) entry which is preliminary data.</text>
</comment>
<keyword evidence="2" id="KW-1185">Reference proteome</keyword>
<accession>A0ABW0L0H9</accession>
<dbReference type="Proteomes" id="UP001596050">
    <property type="component" value="Unassembled WGS sequence"/>
</dbReference>
<dbReference type="EMBL" id="JBHSMU010000003">
    <property type="protein sequence ID" value="MFC5458483.1"/>
    <property type="molecule type" value="Genomic_DNA"/>
</dbReference>
<protein>
    <recommendedName>
        <fullName evidence="3">PD(D/E)XK endonuclease domain-containing protein</fullName>
    </recommendedName>
</protein>
<dbReference type="RefSeq" id="WP_379779370.1">
    <property type="nucleotide sequence ID" value="NZ_JBHSMU010000003.1"/>
</dbReference>
<evidence type="ECO:0000313" key="1">
    <source>
        <dbReference type="EMBL" id="MFC5458483.1"/>
    </source>
</evidence>